<organism evidence="3 4">
    <name type="scientific">Aspergillus vadensis (strain CBS 113365 / IMI 142717 / IBT 24658)</name>
    <dbReference type="NCBI Taxonomy" id="1448311"/>
    <lineage>
        <taxon>Eukaryota</taxon>
        <taxon>Fungi</taxon>
        <taxon>Dikarya</taxon>
        <taxon>Ascomycota</taxon>
        <taxon>Pezizomycotina</taxon>
        <taxon>Eurotiomycetes</taxon>
        <taxon>Eurotiomycetidae</taxon>
        <taxon>Eurotiales</taxon>
        <taxon>Aspergillaceae</taxon>
        <taxon>Aspergillus</taxon>
        <taxon>Aspergillus subgen. Circumdati</taxon>
    </lineage>
</organism>
<proteinExistence type="predicted"/>
<keyword evidence="2" id="KW-0732">Signal</keyword>
<feature type="compositionally biased region" description="Basic residues" evidence="1">
    <location>
        <begin position="71"/>
        <end position="86"/>
    </location>
</feature>
<dbReference type="RefSeq" id="XP_025557070.1">
    <property type="nucleotide sequence ID" value="XM_025702020.1"/>
</dbReference>
<evidence type="ECO:0000256" key="2">
    <source>
        <dbReference type="SAM" id="SignalP"/>
    </source>
</evidence>
<dbReference type="Proteomes" id="UP000248405">
    <property type="component" value="Unassembled WGS sequence"/>
</dbReference>
<dbReference type="AlphaFoldDB" id="A0A319ASI3"/>
<feature type="compositionally biased region" description="Polar residues" evidence="1">
    <location>
        <begin position="45"/>
        <end position="57"/>
    </location>
</feature>
<name>A0A319ASI3_ASPVC</name>
<feature type="signal peptide" evidence="2">
    <location>
        <begin position="1"/>
        <end position="23"/>
    </location>
</feature>
<keyword evidence="4" id="KW-1185">Reference proteome</keyword>
<dbReference type="EMBL" id="KZ821657">
    <property type="protein sequence ID" value="PYH63276.1"/>
    <property type="molecule type" value="Genomic_DNA"/>
</dbReference>
<dbReference type="GeneID" id="37206612"/>
<reference evidence="3" key="1">
    <citation type="submission" date="2016-12" db="EMBL/GenBank/DDBJ databases">
        <title>The genomes of Aspergillus section Nigri reveals drivers in fungal speciation.</title>
        <authorList>
            <consortium name="DOE Joint Genome Institute"/>
            <person name="Vesth T.C."/>
            <person name="Nybo J."/>
            <person name="Theobald S."/>
            <person name="Brandl J."/>
            <person name="Frisvad J.C."/>
            <person name="Nielsen K.F."/>
            <person name="Lyhne E.K."/>
            <person name="Kogle M.E."/>
            <person name="Kuo A."/>
            <person name="Riley R."/>
            <person name="Clum A."/>
            <person name="Nolan M."/>
            <person name="Lipzen A."/>
            <person name="Salamov A."/>
            <person name="Henrissat B."/>
            <person name="Wiebenga A."/>
            <person name="De Vries R.P."/>
            <person name="Grigoriev I.V."/>
            <person name="Mortensen U.H."/>
            <person name="Andersen M.R."/>
            <person name="Baker S.E."/>
        </authorList>
    </citation>
    <scope>NUCLEOTIDE SEQUENCE [LARGE SCALE GENOMIC DNA]</scope>
    <source>
        <strain evidence="3">CBS 113365</strain>
    </source>
</reference>
<accession>A0A319ASI3</accession>
<evidence type="ECO:0000256" key="1">
    <source>
        <dbReference type="SAM" id="MobiDB-lite"/>
    </source>
</evidence>
<gene>
    <name evidence="3" type="ORF">BO88DRAFT_223198</name>
</gene>
<feature type="compositionally biased region" description="Low complexity" evidence="1">
    <location>
        <begin position="87"/>
        <end position="109"/>
    </location>
</feature>
<protein>
    <recommendedName>
        <fullName evidence="5">Secreted protein</fullName>
    </recommendedName>
</protein>
<feature type="region of interest" description="Disordered" evidence="1">
    <location>
        <begin position="44"/>
        <end position="116"/>
    </location>
</feature>
<evidence type="ECO:0000313" key="3">
    <source>
        <dbReference type="EMBL" id="PYH63276.1"/>
    </source>
</evidence>
<evidence type="ECO:0000313" key="4">
    <source>
        <dbReference type="Proteomes" id="UP000248405"/>
    </source>
</evidence>
<feature type="chain" id="PRO_5016296318" description="Secreted protein" evidence="2">
    <location>
        <begin position="24"/>
        <end position="116"/>
    </location>
</feature>
<evidence type="ECO:0008006" key="5">
    <source>
        <dbReference type="Google" id="ProtNLM"/>
    </source>
</evidence>
<sequence length="116" mass="13570">MGNRWHRIIIIILLRDMINISRWYLVSSRQGYLLLLSIPPKMSRRIQTPVQYSQNPKSVHPNPMIKEKKQGGKGKRKDNTPKKSKKTPNTTENTTHTHTRNTHITNTTHTTHRTHT</sequence>